<dbReference type="CDD" id="cd02414">
    <property type="entry name" value="KH-II_Jag"/>
    <property type="match status" value="1"/>
</dbReference>
<comment type="caution">
    <text evidence="9">The sequence shown here is derived from an EMBL/GenBank/DDBJ whole genome shotgun (WGS) entry which is preliminary data.</text>
</comment>
<evidence type="ECO:0000256" key="7">
    <source>
        <dbReference type="SAM" id="MobiDB-lite"/>
    </source>
</evidence>
<dbReference type="CDD" id="cd02644">
    <property type="entry name" value="R3H_jag"/>
    <property type="match status" value="1"/>
</dbReference>
<keyword evidence="5 6" id="KW-0961">Cell wall biogenesis/degradation</keyword>
<evidence type="ECO:0000256" key="1">
    <source>
        <dbReference type="ARBA" id="ARBA00022490"/>
    </source>
</evidence>
<dbReference type="InterPro" id="IPR038247">
    <property type="entry name" value="Jag_N_dom_sf"/>
</dbReference>
<dbReference type="InterPro" id="IPR038008">
    <property type="entry name" value="Jag_KH"/>
</dbReference>
<keyword evidence="10" id="KW-1185">Reference proteome</keyword>
<dbReference type="InterPro" id="IPR032782">
    <property type="entry name" value="KhpB_N"/>
</dbReference>
<gene>
    <name evidence="6" type="primary">khpB</name>
    <name evidence="6" type="synonym">eloR</name>
    <name evidence="9" type="ORF">FD09_GL001552</name>
</gene>
<dbReference type="Gene3D" id="3.30.1370.50">
    <property type="entry name" value="R3H-like domain"/>
    <property type="match status" value="1"/>
</dbReference>
<dbReference type="PATRIC" id="fig|1423792.3.peg.1569"/>
<dbReference type="InterPro" id="IPR034079">
    <property type="entry name" value="R3H_KhpB"/>
</dbReference>
<dbReference type="PANTHER" id="PTHR35800:SF1">
    <property type="entry name" value="RNA-BINDING PROTEIN KHPB"/>
    <property type="match status" value="1"/>
</dbReference>
<comment type="subcellular location">
    <subcellularLocation>
        <location evidence="6">Cytoplasm</location>
    </subcellularLocation>
</comment>
<evidence type="ECO:0000256" key="2">
    <source>
        <dbReference type="ARBA" id="ARBA00022884"/>
    </source>
</evidence>
<dbReference type="Gene3D" id="3.30.30.80">
    <property type="entry name" value="probable RNA-binding protein from clostridium symbiosum atcc 14940"/>
    <property type="match status" value="1"/>
</dbReference>
<comment type="function">
    <text evidence="6">A probable RNA chaperone. Forms a complex with KhpA which binds to cellular RNA and controls its expression. Plays a role in peptidoglycan (PG) homeostasis and cell length regulation.</text>
</comment>
<dbReference type="PROSITE" id="PS51061">
    <property type="entry name" value="R3H"/>
    <property type="match status" value="1"/>
</dbReference>
<dbReference type="Pfam" id="PF14804">
    <property type="entry name" value="Jag_N"/>
    <property type="match status" value="1"/>
</dbReference>
<comment type="subunit">
    <text evidence="6">Forms a complex with KhpA.</text>
</comment>
<evidence type="ECO:0000313" key="9">
    <source>
        <dbReference type="EMBL" id="KRL08640.1"/>
    </source>
</evidence>
<keyword evidence="1 6" id="KW-0963">Cytoplasm</keyword>
<dbReference type="SUPFAM" id="SSF82708">
    <property type="entry name" value="R3H domain"/>
    <property type="match status" value="1"/>
</dbReference>
<comment type="similarity">
    <text evidence="6">Belongs to the KhpB RNA-binding protein family.</text>
</comment>
<organism evidence="9 10">
    <name type="scientific">Schleiferilactobacillus perolens DSM 12744</name>
    <dbReference type="NCBI Taxonomy" id="1423792"/>
    <lineage>
        <taxon>Bacteria</taxon>
        <taxon>Bacillati</taxon>
        <taxon>Bacillota</taxon>
        <taxon>Bacilli</taxon>
        <taxon>Lactobacillales</taxon>
        <taxon>Lactobacillaceae</taxon>
        <taxon>Schleiferilactobacillus</taxon>
    </lineage>
</organism>
<comment type="caution">
    <text evidence="6">Lacks conserved residue(s) required for the propagation of feature annotation.</text>
</comment>
<evidence type="ECO:0000256" key="4">
    <source>
        <dbReference type="ARBA" id="ARBA00023186"/>
    </source>
</evidence>
<dbReference type="GO" id="GO:0009252">
    <property type="term" value="P:peptidoglycan biosynthetic process"/>
    <property type="evidence" value="ECO:0007669"/>
    <property type="project" value="UniProtKB-UniRule"/>
</dbReference>
<dbReference type="GO" id="GO:0003723">
    <property type="term" value="F:RNA binding"/>
    <property type="evidence" value="ECO:0007669"/>
    <property type="project" value="UniProtKB-UniRule"/>
</dbReference>
<dbReference type="SMART" id="SM00393">
    <property type="entry name" value="R3H"/>
    <property type="match status" value="1"/>
</dbReference>
<comment type="domain">
    <text evidence="6">Has an N-terminal Jag-N domain and 2 RNA-binding domains (KH and R3H).</text>
</comment>
<dbReference type="SMART" id="SM01245">
    <property type="entry name" value="Jag_N"/>
    <property type="match status" value="1"/>
</dbReference>
<dbReference type="Pfam" id="PF01424">
    <property type="entry name" value="R3H"/>
    <property type="match status" value="1"/>
</dbReference>
<dbReference type="InterPro" id="IPR039247">
    <property type="entry name" value="KhpB"/>
</dbReference>
<dbReference type="InterPro" id="IPR015946">
    <property type="entry name" value="KH_dom-like_a/b"/>
</dbReference>
<name>A0A0R1ML90_9LACO</name>
<dbReference type="InterPro" id="IPR001374">
    <property type="entry name" value="R3H_dom"/>
</dbReference>
<keyword evidence="3 6" id="KW-0133">Cell shape</keyword>
<evidence type="ECO:0000256" key="5">
    <source>
        <dbReference type="ARBA" id="ARBA00023316"/>
    </source>
</evidence>
<protein>
    <recommendedName>
        <fullName evidence="6">RNA-binding protein KhpB</fullName>
    </recommendedName>
    <alternativeName>
        <fullName evidence="6">RNA-binding protein EloR</fullName>
    </alternativeName>
</protein>
<evidence type="ECO:0000259" key="8">
    <source>
        <dbReference type="PROSITE" id="PS51061"/>
    </source>
</evidence>
<dbReference type="PANTHER" id="PTHR35800">
    <property type="entry name" value="PROTEIN JAG"/>
    <property type="match status" value="1"/>
</dbReference>
<dbReference type="Gene3D" id="3.30.300.20">
    <property type="match status" value="1"/>
</dbReference>
<dbReference type="HAMAP" id="MF_00867">
    <property type="entry name" value="KhpB"/>
    <property type="match status" value="1"/>
</dbReference>
<dbReference type="GO" id="GO:0008360">
    <property type="term" value="P:regulation of cell shape"/>
    <property type="evidence" value="ECO:0007669"/>
    <property type="project" value="UniProtKB-KW"/>
</dbReference>
<dbReference type="AlphaFoldDB" id="A0A0R1ML90"/>
<dbReference type="EMBL" id="AZEC01000021">
    <property type="protein sequence ID" value="KRL08640.1"/>
    <property type="molecule type" value="Genomic_DNA"/>
</dbReference>
<reference evidence="9 10" key="1">
    <citation type="journal article" date="2015" name="Genome Announc.">
        <title>Expanding the biotechnology potential of lactobacilli through comparative genomics of 213 strains and associated genera.</title>
        <authorList>
            <person name="Sun Z."/>
            <person name="Harris H.M."/>
            <person name="McCann A."/>
            <person name="Guo C."/>
            <person name="Argimon S."/>
            <person name="Zhang W."/>
            <person name="Yang X."/>
            <person name="Jeffery I.B."/>
            <person name="Cooney J.C."/>
            <person name="Kagawa T.F."/>
            <person name="Liu W."/>
            <person name="Song Y."/>
            <person name="Salvetti E."/>
            <person name="Wrobel A."/>
            <person name="Rasinkangas P."/>
            <person name="Parkhill J."/>
            <person name="Rea M.C."/>
            <person name="O'Sullivan O."/>
            <person name="Ritari J."/>
            <person name="Douillard F.P."/>
            <person name="Paul Ross R."/>
            <person name="Yang R."/>
            <person name="Briner A.E."/>
            <person name="Felis G.E."/>
            <person name="de Vos W.M."/>
            <person name="Barrangou R."/>
            <person name="Klaenhammer T.R."/>
            <person name="Caufield P.W."/>
            <person name="Cui Y."/>
            <person name="Zhang H."/>
            <person name="O'Toole P.W."/>
        </authorList>
    </citation>
    <scope>NUCLEOTIDE SEQUENCE [LARGE SCALE GENOMIC DNA]</scope>
    <source>
        <strain evidence="9 10">DSM 12744</strain>
    </source>
</reference>
<evidence type="ECO:0000256" key="3">
    <source>
        <dbReference type="ARBA" id="ARBA00022960"/>
    </source>
</evidence>
<dbReference type="Pfam" id="PF13083">
    <property type="entry name" value="KH_KhpA-B"/>
    <property type="match status" value="1"/>
</dbReference>
<keyword evidence="2 6" id="KW-0694">RNA-binding</keyword>
<sequence length="305" mass="34066">MHTIMNRRQGVFVRLADKNNLRILRSPQRRTNTMPTYEGRTLQQAIDNGLAELALARDEVTVDVIAEGKRGFLGFGRKPAVVNIKKIEINTDSFNINVPAPTKHHHENPLPHLEKRLQAAATAVVDDDPPADPPAQPANNPAAPSVREQHIESALANVSAYVVDVTNALDLPTSVKIEKTGRDKWTFYLTTDREGLLIGKHGRTINSLQYLAQILFSHLTHSHDVVELNVGNYRERREQVLEKLAVKTARDVIATGQPIFLDPMPSFERKVLHATLADNPYVTTHSEGDEPKRYVVIERKKGAVV</sequence>
<dbReference type="InterPro" id="IPR036867">
    <property type="entry name" value="R3H_dom_sf"/>
</dbReference>
<keyword evidence="4 6" id="KW-0143">Chaperone</keyword>
<dbReference type="GO" id="GO:0005737">
    <property type="term" value="C:cytoplasm"/>
    <property type="evidence" value="ECO:0007669"/>
    <property type="project" value="UniProtKB-SubCell"/>
</dbReference>
<dbReference type="Proteomes" id="UP000051330">
    <property type="component" value="Unassembled WGS sequence"/>
</dbReference>
<feature type="region of interest" description="Disordered" evidence="7">
    <location>
        <begin position="121"/>
        <end position="145"/>
    </location>
</feature>
<dbReference type="STRING" id="1423792.FD09_GL001552"/>
<feature type="domain" description="R3H" evidence="8">
    <location>
        <begin position="235"/>
        <end position="301"/>
    </location>
</feature>
<evidence type="ECO:0000313" key="10">
    <source>
        <dbReference type="Proteomes" id="UP000051330"/>
    </source>
</evidence>
<dbReference type="NCBIfam" id="NF041568">
    <property type="entry name" value="Jag_EloR"/>
    <property type="match status" value="1"/>
</dbReference>
<evidence type="ECO:0000256" key="6">
    <source>
        <dbReference type="HAMAP-Rule" id="MF_00867"/>
    </source>
</evidence>
<dbReference type="GO" id="GO:0071555">
    <property type="term" value="P:cell wall organization"/>
    <property type="evidence" value="ECO:0007669"/>
    <property type="project" value="UniProtKB-KW"/>
</dbReference>
<proteinExistence type="inferred from homology"/>
<accession>A0A0R1ML90</accession>